<protein>
    <recommendedName>
        <fullName evidence="2">HTH cro/C1-type domain-containing protein</fullName>
    </recommendedName>
</protein>
<name>A0A074JIZ6_STRSL</name>
<evidence type="ECO:0000313" key="3">
    <source>
        <dbReference type="EMBL" id="KEO45352.1"/>
    </source>
</evidence>
<dbReference type="RefSeq" id="WP_037601549.1">
    <property type="nucleotide sequence ID" value="NZ_JJMS01000003.1"/>
</dbReference>
<dbReference type="GO" id="GO:0003677">
    <property type="term" value="F:DNA binding"/>
    <property type="evidence" value="ECO:0007669"/>
    <property type="project" value="InterPro"/>
</dbReference>
<dbReference type="CDD" id="cd00093">
    <property type="entry name" value="HTH_XRE"/>
    <property type="match status" value="1"/>
</dbReference>
<evidence type="ECO:0000256" key="1">
    <source>
        <dbReference type="SAM" id="MobiDB-lite"/>
    </source>
</evidence>
<dbReference type="InterPro" id="IPR010982">
    <property type="entry name" value="Lambda_DNA-bd_dom_sf"/>
</dbReference>
<proteinExistence type="predicted"/>
<sequence length="230" mass="26718">MTKEGKKKKFDRKAYMRDYMKKYNQTDDGKKKKQEINANYQKSEKGKETRKKWLAKNPESVQKSSEKYRKSDKWKEAQKRTTERVAILIRQGYAGAIKALRSDLDLTQTQASEETGVPVATIRQTERGAVYLSEERLKEYANKLGYKDDIVDKIVKFKYPVSVVRTHVEEELANYGIGLYEADEELLRSLIEKSEIKCPLSFEYKTCYGILISRLRNEVSPLSLTPPLLL</sequence>
<evidence type="ECO:0000259" key="2">
    <source>
        <dbReference type="PROSITE" id="PS50943"/>
    </source>
</evidence>
<reference evidence="3 4" key="1">
    <citation type="submission" date="2014-04" db="EMBL/GenBank/DDBJ databases">
        <title>Variable characteristics of bacteriocin-producing Streptococcus salivarius strains isolated from Malaysian subjects.</title>
        <authorList>
            <person name="Philip K."/>
            <person name="Barbour A."/>
        </authorList>
    </citation>
    <scope>NUCLEOTIDE SEQUENCE [LARGE SCALE GENOMIC DNA]</scope>
    <source>
        <strain evidence="3 4">NU10</strain>
    </source>
</reference>
<evidence type="ECO:0000313" key="4">
    <source>
        <dbReference type="Proteomes" id="UP000027855"/>
    </source>
</evidence>
<feature type="region of interest" description="Disordered" evidence="1">
    <location>
        <begin position="1"/>
        <end position="75"/>
    </location>
</feature>
<feature type="compositionally biased region" description="Basic residues" evidence="1">
    <location>
        <begin position="1"/>
        <end position="11"/>
    </location>
</feature>
<dbReference type="Proteomes" id="UP000027855">
    <property type="component" value="Unassembled WGS sequence"/>
</dbReference>
<dbReference type="AlphaFoldDB" id="A0A074JIZ6"/>
<feature type="compositionally biased region" description="Basic and acidic residues" evidence="1">
    <location>
        <begin position="12"/>
        <end position="30"/>
    </location>
</feature>
<comment type="caution">
    <text evidence="3">The sequence shown here is derived from an EMBL/GenBank/DDBJ whole genome shotgun (WGS) entry which is preliminary data.</text>
</comment>
<gene>
    <name evidence="3" type="ORF">DL07_01325</name>
</gene>
<organism evidence="3 4">
    <name type="scientific">Streptococcus salivarius</name>
    <dbReference type="NCBI Taxonomy" id="1304"/>
    <lineage>
        <taxon>Bacteria</taxon>
        <taxon>Bacillati</taxon>
        <taxon>Bacillota</taxon>
        <taxon>Bacilli</taxon>
        <taxon>Lactobacillales</taxon>
        <taxon>Streptococcaceae</taxon>
        <taxon>Streptococcus</taxon>
    </lineage>
</organism>
<dbReference type="PROSITE" id="PS50943">
    <property type="entry name" value="HTH_CROC1"/>
    <property type="match status" value="1"/>
</dbReference>
<accession>A0A074JIZ6</accession>
<dbReference type="SUPFAM" id="SSF47413">
    <property type="entry name" value="lambda repressor-like DNA-binding domains"/>
    <property type="match status" value="1"/>
</dbReference>
<dbReference type="SMART" id="SM00530">
    <property type="entry name" value="HTH_XRE"/>
    <property type="match status" value="1"/>
</dbReference>
<feature type="compositionally biased region" description="Basic and acidic residues" evidence="1">
    <location>
        <begin position="64"/>
        <end position="75"/>
    </location>
</feature>
<dbReference type="Gene3D" id="1.10.260.40">
    <property type="entry name" value="lambda repressor-like DNA-binding domains"/>
    <property type="match status" value="1"/>
</dbReference>
<dbReference type="Pfam" id="PF01381">
    <property type="entry name" value="HTH_3"/>
    <property type="match status" value="1"/>
</dbReference>
<dbReference type="EMBL" id="JJMT01000011">
    <property type="protein sequence ID" value="KEO45352.1"/>
    <property type="molecule type" value="Genomic_DNA"/>
</dbReference>
<dbReference type="InterPro" id="IPR001387">
    <property type="entry name" value="Cro/C1-type_HTH"/>
</dbReference>
<feature type="domain" description="HTH cro/C1-type" evidence="2">
    <location>
        <begin position="97"/>
        <end position="150"/>
    </location>
</feature>